<dbReference type="InterPro" id="IPR013078">
    <property type="entry name" value="His_Pase_superF_clade-1"/>
</dbReference>
<evidence type="ECO:0000313" key="1">
    <source>
        <dbReference type="EMBL" id="SFT10772.1"/>
    </source>
</evidence>
<dbReference type="Proteomes" id="UP000198785">
    <property type="component" value="Unassembled WGS sequence"/>
</dbReference>
<gene>
    <name evidence="1" type="ORF">SAMN05660206_11257</name>
</gene>
<evidence type="ECO:0000313" key="2">
    <source>
        <dbReference type="Proteomes" id="UP000198785"/>
    </source>
</evidence>
<dbReference type="InterPro" id="IPR029033">
    <property type="entry name" value="His_PPase_superfam"/>
</dbReference>
<dbReference type="Pfam" id="PF00300">
    <property type="entry name" value="His_Phos_1"/>
    <property type="match status" value="1"/>
</dbReference>
<dbReference type="STRING" id="683125.SAMN05660206_11257"/>
<name>A0A1I6VAV9_9SPHI</name>
<keyword evidence="2" id="KW-1185">Reference proteome</keyword>
<sequence>MRRKMLYVVRHAKAEDYGMGKRDFDRDLVEKGIARANHIAKKLLVKIENETERTLVISSTANRAAQTAKIFCNILGYPEERIQWEPTFYEAHQLFLLKKINDVPSLYDTVLIFGHNPSVSDFVDYVSDHIINLSTSEVACLQLEDNIDYSSLSANTAFLQAIITEK</sequence>
<proteinExistence type="predicted"/>
<reference evidence="1 2" key="1">
    <citation type="submission" date="2016-10" db="EMBL/GenBank/DDBJ databases">
        <authorList>
            <person name="de Groot N.N."/>
        </authorList>
    </citation>
    <scope>NUCLEOTIDE SEQUENCE [LARGE SCALE GENOMIC DNA]</scope>
    <source>
        <strain evidence="1 2">DSM 22789</strain>
    </source>
</reference>
<organism evidence="1 2">
    <name type="scientific">Sphingobacterium wenxiniae</name>
    <dbReference type="NCBI Taxonomy" id="683125"/>
    <lineage>
        <taxon>Bacteria</taxon>
        <taxon>Pseudomonadati</taxon>
        <taxon>Bacteroidota</taxon>
        <taxon>Sphingobacteriia</taxon>
        <taxon>Sphingobacteriales</taxon>
        <taxon>Sphingobacteriaceae</taxon>
        <taxon>Sphingobacterium</taxon>
    </lineage>
</organism>
<dbReference type="SUPFAM" id="SSF53254">
    <property type="entry name" value="Phosphoglycerate mutase-like"/>
    <property type="match status" value="1"/>
</dbReference>
<dbReference type="AlphaFoldDB" id="A0A1I6VAV9"/>
<dbReference type="SMART" id="SM00855">
    <property type="entry name" value="PGAM"/>
    <property type="match status" value="1"/>
</dbReference>
<dbReference type="OrthoDB" id="9810154at2"/>
<dbReference type="EMBL" id="FOZZ01000012">
    <property type="protein sequence ID" value="SFT10772.1"/>
    <property type="molecule type" value="Genomic_DNA"/>
</dbReference>
<protein>
    <submittedName>
        <fullName evidence="1">Phosphohistidine phosphatase</fullName>
    </submittedName>
</protein>
<dbReference type="RefSeq" id="WP_093367081.1">
    <property type="nucleotide sequence ID" value="NZ_FOZZ01000012.1"/>
</dbReference>
<dbReference type="CDD" id="cd07067">
    <property type="entry name" value="HP_PGM_like"/>
    <property type="match status" value="1"/>
</dbReference>
<accession>A0A1I6VAV9</accession>
<dbReference type="Gene3D" id="3.40.50.1240">
    <property type="entry name" value="Phosphoglycerate mutase-like"/>
    <property type="match status" value="1"/>
</dbReference>